<dbReference type="PANTHER" id="PTHR46996:SF4">
    <property type="entry name" value="RIBOSOMAL PROTEIN L34E SUPERFAMILY PROTEIN"/>
    <property type="match status" value="1"/>
</dbReference>
<keyword evidence="1" id="KW-1133">Transmembrane helix</keyword>
<gene>
    <name evidence="2" type="ORF">AQUCO_00200629v1</name>
</gene>
<dbReference type="FunCoup" id="A0A2G5F3Z0">
    <property type="interactions" value="1527"/>
</dbReference>
<feature type="transmembrane region" description="Helical" evidence="1">
    <location>
        <begin position="112"/>
        <end position="134"/>
    </location>
</feature>
<keyword evidence="1" id="KW-0472">Membrane</keyword>
<dbReference type="STRING" id="218851.A0A2G5F3Z0"/>
<dbReference type="AlphaFoldDB" id="A0A2G5F3Z0"/>
<protein>
    <recommendedName>
        <fullName evidence="4">Ribosomal protein L34e superfamily protein</fullName>
    </recommendedName>
</protein>
<dbReference type="EMBL" id="KZ305019">
    <property type="protein sequence ID" value="PIA62729.1"/>
    <property type="molecule type" value="Genomic_DNA"/>
</dbReference>
<keyword evidence="1" id="KW-0812">Transmembrane</keyword>
<organism evidence="2 3">
    <name type="scientific">Aquilegia coerulea</name>
    <name type="common">Rocky mountain columbine</name>
    <dbReference type="NCBI Taxonomy" id="218851"/>
    <lineage>
        <taxon>Eukaryota</taxon>
        <taxon>Viridiplantae</taxon>
        <taxon>Streptophyta</taxon>
        <taxon>Embryophyta</taxon>
        <taxon>Tracheophyta</taxon>
        <taxon>Spermatophyta</taxon>
        <taxon>Magnoliopsida</taxon>
        <taxon>Ranunculales</taxon>
        <taxon>Ranunculaceae</taxon>
        <taxon>Thalictroideae</taxon>
        <taxon>Aquilegia</taxon>
    </lineage>
</organism>
<dbReference type="EMBL" id="KZ305019">
    <property type="protein sequence ID" value="PIA62728.1"/>
    <property type="molecule type" value="Genomic_DNA"/>
</dbReference>
<reference evidence="2 3" key="1">
    <citation type="submission" date="2017-09" db="EMBL/GenBank/DDBJ databases">
        <title>WGS assembly of Aquilegia coerulea Goldsmith.</title>
        <authorList>
            <person name="Hodges S."/>
            <person name="Kramer E."/>
            <person name="Nordborg M."/>
            <person name="Tomkins J."/>
            <person name="Borevitz J."/>
            <person name="Derieg N."/>
            <person name="Yan J."/>
            <person name="Mihaltcheva S."/>
            <person name="Hayes R.D."/>
            <person name="Rokhsar D."/>
        </authorList>
    </citation>
    <scope>NUCLEOTIDE SEQUENCE [LARGE SCALE GENOMIC DNA]</scope>
    <source>
        <strain evidence="3">cv. Goldsmith</strain>
    </source>
</reference>
<name>A0A2G5F3Z0_AQUCA</name>
<dbReference type="PANTHER" id="PTHR46996">
    <property type="entry name" value="OS05G0488500 PROTEIN"/>
    <property type="match status" value="1"/>
</dbReference>
<keyword evidence="3" id="KW-1185">Reference proteome</keyword>
<evidence type="ECO:0000313" key="3">
    <source>
        <dbReference type="Proteomes" id="UP000230069"/>
    </source>
</evidence>
<feature type="transmembrane region" description="Helical" evidence="1">
    <location>
        <begin position="70"/>
        <end position="91"/>
    </location>
</feature>
<sequence length="238" mass="26339">MVYFGDSIEVCKSTNMANSWNLTDQLLNSKQNQQIQRNRKQLNLSKQSNPSKPLKVPFCEQSRTGPIDVIYLIAVISACGYLIFPYIKLFIDGIIQIGVVTFSVAKDEVYRAPLVYISIGFSLFFAIMAAVVVFKCMDNKCGNPNCLGLRKAAEFDIQLETEDCVKNSSSSLVKDGNGRGLFKLSQGHHRELEAELKKMAPPNGRAVLVFRASCGCPVGKMEVPGEAPGPKKLRKIKK</sequence>
<accession>A0A2G5F3Z0</accession>
<evidence type="ECO:0000256" key="1">
    <source>
        <dbReference type="SAM" id="Phobius"/>
    </source>
</evidence>
<proteinExistence type="predicted"/>
<evidence type="ECO:0008006" key="4">
    <source>
        <dbReference type="Google" id="ProtNLM"/>
    </source>
</evidence>
<dbReference type="OrthoDB" id="1865221at2759"/>
<dbReference type="Proteomes" id="UP000230069">
    <property type="component" value="Unassembled WGS sequence"/>
</dbReference>
<evidence type="ECO:0000313" key="2">
    <source>
        <dbReference type="EMBL" id="PIA62728.1"/>
    </source>
</evidence>